<evidence type="ECO:0000313" key="2">
    <source>
        <dbReference type="EMBL" id="EEF62311.1"/>
    </source>
</evidence>
<protein>
    <submittedName>
        <fullName evidence="2">Uncharacterized protein</fullName>
    </submittedName>
</protein>
<dbReference type="EMBL" id="ABOX02000005">
    <property type="protein sequence ID" value="EEF62311.1"/>
    <property type="molecule type" value="Genomic_DNA"/>
</dbReference>
<comment type="caution">
    <text evidence="2">The sequence shown here is derived from an EMBL/GenBank/DDBJ whole genome shotgun (WGS) entry which is preliminary data.</text>
</comment>
<gene>
    <name evidence="2" type="ORF">Cflav_PD4946</name>
</gene>
<name>B9XCW5_PEDPL</name>
<accession>B9XCW5</accession>
<sequence>MMLTFFQPAQSEAEQDGAIPPLPKHLHLQDFNSCTLANTRVTRPAPRASTSLQAQTKNSFKLKHMWKLET</sequence>
<dbReference type="Proteomes" id="UP000003688">
    <property type="component" value="Unassembled WGS sequence"/>
</dbReference>
<organism evidence="2 3">
    <name type="scientific">Pedosphaera parvula (strain Ellin514)</name>
    <dbReference type="NCBI Taxonomy" id="320771"/>
    <lineage>
        <taxon>Bacteria</taxon>
        <taxon>Pseudomonadati</taxon>
        <taxon>Verrucomicrobiota</taxon>
        <taxon>Pedosphaerae</taxon>
        <taxon>Pedosphaerales</taxon>
        <taxon>Pedosphaeraceae</taxon>
        <taxon>Pedosphaera</taxon>
    </lineage>
</organism>
<proteinExistence type="predicted"/>
<evidence type="ECO:0000313" key="3">
    <source>
        <dbReference type="Proteomes" id="UP000003688"/>
    </source>
</evidence>
<keyword evidence="3" id="KW-1185">Reference proteome</keyword>
<dbReference type="AlphaFoldDB" id="B9XCW5"/>
<feature type="region of interest" description="Disordered" evidence="1">
    <location>
        <begin position="1"/>
        <end position="20"/>
    </location>
</feature>
<reference evidence="2 3" key="1">
    <citation type="journal article" date="2011" name="J. Bacteriol.">
        <title>Genome sequence of 'Pedosphaera parvula' Ellin514, an aerobic Verrucomicrobial isolate from pasture soil.</title>
        <authorList>
            <person name="Kant R."/>
            <person name="van Passel M.W."/>
            <person name="Sangwan P."/>
            <person name="Palva A."/>
            <person name="Lucas S."/>
            <person name="Copeland A."/>
            <person name="Lapidus A."/>
            <person name="Glavina Del Rio T."/>
            <person name="Dalin E."/>
            <person name="Tice H."/>
            <person name="Bruce D."/>
            <person name="Goodwin L."/>
            <person name="Pitluck S."/>
            <person name="Chertkov O."/>
            <person name="Larimer F.W."/>
            <person name="Land M.L."/>
            <person name="Hauser L."/>
            <person name="Brettin T.S."/>
            <person name="Detter J.C."/>
            <person name="Han S."/>
            <person name="de Vos W.M."/>
            <person name="Janssen P.H."/>
            <person name="Smidt H."/>
        </authorList>
    </citation>
    <scope>NUCLEOTIDE SEQUENCE [LARGE SCALE GENOMIC DNA]</scope>
    <source>
        <strain evidence="2 3">Ellin514</strain>
    </source>
</reference>
<evidence type="ECO:0000256" key="1">
    <source>
        <dbReference type="SAM" id="MobiDB-lite"/>
    </source>
</evidence>